<dbReference type="Pfam" id="PF10825">
    <property type="entry name" value="DUF2752"/>
    <property type="match status" value="1"/>
</dbReference>
<protein>
    <submittedName>
        <fullName evidence="2">DUF2752 domain-containing protein</fullName>
    </submittedName>
</protein>
<keyword evidence="1" id="KW-0472">Membrane</keyword>
<feature type="transmembrane region" description="Helical" evidence="1">
    <location>
        <begin position="109"/>
        <end position="127"/>
    </location>
</feature>
<reference evidence="2" key="2">
    <citation type="submission" date="2021-04" db="EMBL/GenBank/DDBJ databases">
        <authorList>
            <person name="Gilroy R."/>
        </authorList>
    </citation>
    <scope>NUCLEOTIDE SEQUENCE</scope>
    <source>
        <strain evidence="2">CHK196-3914</strain>
    </source>
</reference>
<feature type="transmembrane region" description="Helical" evidence="1">
    <location>
        <begin position="12"/>
        <end position="32"/>
    </location>
</feature>
<dbReference type="Proteomes" id="UP000824116">
    <property type="component" value="Unassembled WGS sequence"/>
</dbReference>
<reference evidence="2" key="1">
    <citation type="journal article" date="2021" name="PeerJ">
        <title>Extensive microbial diversity within the chicken gut microbiome revealed by metagenomics and culture.</title>
        <authorList>
            <person name="Gilroy R."/>
            <person name="Ravi A."/>
            <person name="Getino M."/>
            <person name="Pursley I."/>
            <person name="Horton D.L."/>
            <person name="Alikhan N.F."/>
            <person name="Baker D."/>
            <person name="Gharbi K."/>
            <person name="Hall N."/>
            <person name="Watson M."/>
            <person name="Adriaenssens E.M."/>
            <person name="Foster-Nyarko E."/>
            <person name="Jarju S."/>
            <person name="Secka A."/>
            <person name="Antonio M."/>
            <person name="Oren A."/>
            <person name="Chaudhuri R.R."/>
            <person name="La Ragione R."/>
            <person name="Hildebrand F."/>
            <person name="Pallen M.J."/>
        </authorList>
    </citation>
    <scope>NUCLEOTIDE SEQUENCE</scope>
    <source>
        <strain evidence="2">CHK196-3914</strain>
    </source>
</reference>
<dbReference type="InterPro" id="IPR021215">
    <property type="entry name" value="DUF2752"/>
</dbReference>
<proteinExistence type="predicted"/>
<comment type="caution">
    <text evidence="2">The sequence shown here is derived from an EMBL/GenBank/DDBJ whole genome shotgun (WGS) entry which is preliminary data.</text>
</comment>
<dbReference type="EMBL" id="DXAY01000237">
    <property type="protein sequence ID" value="HIZ75573.1"/>
    <property type="molecule type" value="Genomic_DNA"/>
</dbReference>
<feature type="transmembrane region" description="Helical" evidence="1">
    <location>
        <begin position="69"/>
        <end position="89"/>
    </location>
</feature>
<evidence type="ECO:0000313" key="2">
    <source>
        <dbReference type="EMBL" id="HIZ75573.1"/>
    </source>
</evidence>
<name>A0A9D2GAD3_9FIRM</name>
<evidence type="ECO:0000313" key="3">
    <source>
        <dbReference type="Proteomes" id="UP000824116"/>
    </source>
</evidence>
<keyword evidence="1" id="KW-0812">Transmembrane</keyword>
<evidence type="ECO:0000256" key="1">
    <source>
        <dbReference type="SAM" id="Phobius"/>
    </source>
</evidence>
<sequence length="147" mass="15929">MSEWIRTKRSVRAALLLGAAAVFAAGALYLYFHDPYQYPLPCIIKLLTGLYCPGCGAGRACFSILHGKFFDAFCYNPLLVILLPFAGGYIAARGIDWAVTGGNHIDGKISIKLLLAVLIIILVYGILRNTPIFPFSLLAPGGIKQIL</sequence>
<gene>
    <name evidence="2" type="ORF">H9723_10115</name>
</gene>
<keyword evidence="1" id="KW-1133">Transmembrane helix</keyword>
<dbReference type="AlphaFoldDB" id="A0A9D2GAD3"/>
<organism evidence="2 3">
    <name type="scientific">Candidatus Mediterraneibacter stercoravium</name>
    <dbReference type="NCBI Taxonomy" id="2838685"/>
    <lineage>
        <taxon>Bacteria</taxon>
        <taxon>Bacillati</taxon>
        <taxon>Bacillota</taxon>
        <taxon>Clostridia</taxon>
        <taxon>Lachnospirales</taxon>
        <taxon>Lachnospiraceae</taxon>
        <taxon>Mediterraneibacter</taxon>
    </lineage>
</organism>
<accession>A0A9D2GAD3</accession>